<dbReference type="EMBL" id="CAAALY010057739">
    <property type="protein sequence ID" value="VEL22659.1"/>
    <property type="molecule type" value="Genomic_DNA"/>
</dbReference>
<protein>
    <submittedName>
        <fullName evidence="1">Uncharacterized protein</fullName>
    </submittedName>
</protein>
<dbReference type="AlphaFoldDB" id="A0A448WXK0"/>
<gene>
    <name evidence="1" type="ORF">PXEA_LOCUS16099</name>
</gene>
<evidence type="ECO:0000313" key="2">
    <source>
        <dbReference type="Proteomes" id="UP000784294"/>
    </source>
</evidence>
<organism evidence="1 2">
    <name type="scientific">Protopolystoma xenopodis</name>
    <dbReference type="NCBI Taxonomy" id="117903"/>
    <lineage>
        <taxon>Eukaryota</taxon>
        <taxon>Metazoa</taxon>
        <taxon>Spiralia</taxon>
        <taxon>Lophotrochozoa</taxon>
        <taxon>Platyhelminthes</taxon>
        <taxon>Monogenea</taxon>
        <taxon>Polyopisthocotylea</taxon>
        <taxon>Polystomatidea</taxon>
        <taxon>Polystomatidae</taxon>
        <taxon>Protopolystoma</taxon>
    </lineage>
</organism>
<accession>A0A448WXK0</accession>
<dbReference type="Proteomes" id="UP000784294">
    <property type="component" value="Unassembled WGS sequence"/>
</dbReference>
<reference evidence="1" key="1">
    <citation type="submission" date="2018-11" db="EMBL/GenBank/DDBJ databases">
        <authorList>
            <consortium name="Pathogen Informatics"/>
        </authorList>
    </citation>
    <scope>NUCLEOTIDE SEQUENCE</scope>
</reference>
<proteinExistence type="predicted"/>
<sequence>MFEHLGHAILSSGGEKMSCLRVQPPLEIVVEISHEGESTASLLIPANFYNGTTGKSATKHALSDGLSFRMQAHEEEIGWLIPPDEDG</sequence>
<comment type="caution">
    <text evidence="1">The sequence shown here is derived from an EMBL/GenBank/DDBJ whole genome shotgun (WGS) entry which is preliminary data.</text>
</comment>
<evidence type="ECO:0000313" key="1">
    <source>
        <dbReference type="EMBL" id="VEL22659.1"/>
    </source>
</evidence>
<keyword evidence="2" id="KW-1185">Reference proteome</keyword>
<name>A0A448WXK0_9PLAT</name>